<keyword evidence="9" id="KW-1185">Reference proteome</keyword>
<feature type="repeat" description="WD" evidence="7">
    <location>
        <begin position="630"/>
        <end position="650"/>
    </location>
</feature>
<comment type="caution">
    <text evidence="8">The sequence shown here is derived from an EMBL/GenBank/DDBJ whole genome shotgun (WGS) entry which is preliminary data.</text>
</comment>
<evidence type="ECO:0000256" key="1">
    <source>
        <dbReference type="ARBA" id="ARBA00004496"/>
    </source>
</evidence>
<evidence type="ECO:0000256" key="5">
    <source>
        <dbReference type="ARBA" id="ARBA00022737"/>
    </source>
</evidence>
<keyword evidence="3 7" id="KW-0853">WD repeat</keyword>
<dbReference type="InterPro" id="IPR051973">
    <property type="entry name" value="tRNA_Anticodon_Mtase-Reg"/>
</dbReference>
<protein>
    <submittedName>
        <fullName evidence="8">Uncharacterized protein</fullName>
    </submittedName>
</protein>
<evidence type="ECO:0000256" key="7">
    <source>
        <dbReference type="PROSITE-ProRule" id="PRU00221"/>
    </source>
</evidence>
<evidence type="ECO:0000256" key="3">
    <source>
        <dbReference type="ARBA" id="ARBA00022574"/>
    </source>
</evidence>
<evidence type="ECO:0000256" key="2">
    <source>
        <dbReference type="ARBA" id="ARBA00022490"/>
    </source>
</evidence>
<dbReference type="PROSITE" id="PS50082">
    <property type="entry name" value="WD_REPEATS_2"/>
    <property type="match status" value="1"/>
</dbReference>
<accession>A0ABR2KR70</accession>
<keyword evidence="5" id="KW-0677">Repeat</keyword>
<proteinExistence type="inferred from homology"/>
<evidence type="ECO:0000256" key="6">
    <source>
        <dbReference type="ARBA" id="ARBA00038255"/>
    </source>
</evidence>
<dbReference type="InterPro" id="IPR015943">
    <property type="entry name" value="WD40/YVTN_repeat-like_dom_sf"/>
</dbReference>
<reference evidence="8 9" key="1">
    <citation type="submission" date="2024-04" db="EMBL/GenBank/DDBJ databases">
        <title>Tritrichomonas musculus Genome.</title>
        <authorList>
            <person name="Alves-Ferreira E."/>
            <person name="Grigg M."/>
            <person name="Lorenzi H."/>
            <person name="Galac M."/>
        </authorList>
    </citation>
    <scope>NUCLEOTIDE SEQUENCE [LARGE SCALE GENOMIC DNA]</scope>
    <source>
        <strain evidence="8 9">EAF2021</strain>
    </source>
</reference>
<dbReference type="InterPro" id="IPR001680">
    <property type="entry name" value="WD40_rpt"/>
</dbReference>
<name>A0ABR2KR70_9EUKA</name>
<keyword evidence="2" id="KW-0963">Cytoplasm</keyword>
<keyword evidence="4" id="KW-0819">tRNA processing</keyword>
<dbReference type="Proteomes" id="UP001470230">
    <property type="component" value="Unassembled WGS sequence"/>
</dbReference>
<evidence type="ECO:0000313" key="8">
    <source>
        <dbReference type="EMBL" id="KAK8893311.1"/>
    </source>
</evidence>
<evidence type="ECO:0000256" key="4">
    <source>
        <dbReference type="ARBA" id="ARBA00022694"/>
    </source>
</evidence>
<dbReference type="PANTHER" id="PTHR14344">
    <property type="entry name" value="WD REPEAT PROTEIN"/>
    <property type="match status" value="1"/>
</dbReference>
<evidence type="ECO:0000313" key="9">
    <source>
        <dbReference type="Proteomes" id="UP001470230"/>
    </source>
</evidence>
<organism evidence="8 9">
    <name type="scientific">Tritrichomonas musculus</name>
    <dbReference type="NCBI Taxonomy" id="1915356"/>
    <lineage>
        <taxon>Eukaryota</taxon>
        <taxon>Metamonada</taxon>
        <taxon>Parabasalia</taxon>
        <taxon>Tritrichomonadida</taxon>
        <taxon>Tritrichomonadidae</taxon>
        <taxon>Tritrichomonas</taxon>
    </lineage>
</organism>
<sequence>MNLFFQATSLCIDKNDPNIVFAGVGPSICIIKDQKILKSQSLFEHHMRILAIQQYSDCYFAYAENILLKLLFSYQTLEFSIQNRYELPDILKAIDFTEENNETKAILGHGQIINIKNDNSIEIRNPPNWKTVTSASIKDNQLFYGDSFGTLTYVDNFNFDTPYGTLFCITQNIDQKTNLRQILTAHEYKAAALWNIQNNSLECIWECKDFPSRVWGCNFFKGDPIVFSEDACVHYKNQIYQLHRSKTITALDIHDDTIVTAGQYGTIRFSNFSNTDITPQVFDMKNKQLIATSFNDGTCLVGTFEGNLLLLPNNEIIYNENENNNNNTENENNHKKGWFLISSYNTTALCFSRDKKLLFYDKSQKEAKKFTFKKLNTTAVSISLYGDTGAVILVTNCVQIFKLPSLEEIATYDLSDDFPSPPTTVTVTKFKEHTITAIGSLANVLLIEFDSENQIVCKTIVDTSTNDDFISLHFTKNLTLFCGGKSNGVISIIEKVENNGQINGWRLKTHWRVPWQLRNIIQIGGYDTSPIVSVLTKDSIVMWDILTQTNICKFSFSGKKNRVSIQVNDGSFTAACCDGQKVILFSNSPCLSTKFVGPQFHGLRILSSTSTSKNNIKNFFSENKNDIFNDDNLLVTGSCDRDIRLWKVDSNGFELLDCVYGSTDGTHSLCFGRINDSNSMIVFSGGAKKILIAWEIVNKRLFLLKEFVLDQYGINTKVNFTVNCCTLVTIEKETFLYLGSSDGYLNIFKYDFNKSPKHIDLIERKELKGTPMSIDSCDTNVVVTESTGDLYIVSIKNGTVKSDEVNISDCGVMMVRLFGISLSNGEIKYIAASSCDDGRLILTDVENRTELLKIKGNHTGGIRSLAVDVNKPDGDQSIIISIASFSYDQCCVIHKISFPDLQIIRVLKFDTSVFDGERVEFVQNNVVALGSGMEMFSML</sequence>
<dbReference type="PANTHER" id="PTHR14344:SF3">
    <property type="entry name" value="WD REPEAT-CONTAINING PROTEIN 6"/>
    <property type="match status" value="1"/>
</dbReference>
<comment type="subcellular location">
    <subcellularLocation>
        <location evidence="1">Cytoplasm</location>
    </subcellularLocation>
</comment>
<dbReference type="InterPro" id="IPR036322">
    <property type="entry name" value="WD40_repeat_dom_sf"/>
</dbReference>
<dbReference type="Gene3D" id="2.130.10.10">
    <property type="entry name" value="YVTN repeat-like/Quinoprotein amine dehydrogenase"/>
    <property type="match status" value="3"/>
</dbReference>
<dbReference type="SUPFAM" id="SSF50978">
    <property type="entry name" value="WD40 repeat-like"/>
    <property type="match status" value="3"/>
</dbReference>
<comment type="similarity">
    <text evidence="6">Belongs to the WD repeat WDR6 family.</text>
</comment>
<dbReference type="EMBL" id="JAPFFF010000003">
    <property type="protein sequence ID" value="KAK8893311.1"/>
    <property type="molecule type" value="Genomic_DNA"/>
</dbReference>
<gene>
    <name evidence="8" type="ORF">M9Y10_021728</name>
</gene>